<dbReference type="InterPro" id="IPR036291">
    <property type="entry name" value="NAD(P)-bd_dom_sf"/>
</dbReference>
<protein>
    <submittedName>
        <fullName evidence="4">Short-chain dehydrogenase</fullName>
    </submittedName>
</protein>
<dbReference type="GO" id="GO:0016491">
    <property type="term" value="F:oxidoreductase activity"/>
    <property type="evidence" value="ECO:0007669"/>
    <property type="project" value="UniProtKB-KW"/>
</dbReference>
<accession>A0A6A6GC34</accession>
<dbReference type="InterPro" id="IPR002347">
    <property type="entry name" value="SDR_fam"/>
</dbReference>
<dbReference type="OrthoDB" id="191139at2759"/>
<keyword evidence="5" id="KW-1185">Reference proteome</keyword>
<evidence type="ECO:0000256" key="2">
    <source>
        <dbReference type="ARBA" id="ARBA00023002"/>
    </source>
</evidence>
<dbReference type="PANTHER" id="PTHR24320:SF283">
    <property type="entry name" value="RETINOL DEHYDROGENASE 11"/>
    <property type="match status" value="1"/>
</dbReference>
<gene>
    <name evidence="4" type="ORF">BDZ85DRAFT_106914</name>
</gene>
<dbReference type="Pfam" id="PF00106">
    <property type="entry name" value="adh_short"/>
    <property type="match status" value="1"/>
</dbReference>
<proteinExistence type="inferred from homology"/>
<dbReference type="PRINTS" id="PR00080">
    <property type="entry name" value="SDRFAMILY"/>
</dbReference>
<dbReference type="PANTHER" id="PTHR24320">
    <property type="entry name" value="RETINOL DEHYDROGENASE"/>
    <property type="match status" value="1"/>
</dbReference>
<evidence type="ECO:0000313" key="5">
    <source>
        <dbReference type="Proteomes" id="UP000799538"/>
    </source>
</evidence>
<name>A0A6A6GC34_9PEZI</name>
<comment type="similarity">
    <text evidence="1 3">Belongs to the short-chain dehydrogenases/reductases (SDR) family.</text>
</comment>
<dbReference type="Gene3D" id="3.40.50.720">
    <property type="entry name" value="NAD(P)-binding Rossmann-like Domain"/>
    <property type="match status" value="1"/>
</dbReference>
<dbReference type="Proteomes" id="UP000799538">
    <property type="component" value="Unassembled WGS sequence"/>
</dbReference>
<evidence type="ECO:0000313" key="4">
    <source>
        <dbReference type="EMBL" id="KAF2223281.1"/>
    </source>
</evidence>
<evidence type="ECO:0000256" key="3">
    <source>
        <dbReference type="RuleBase" id="RU000363"/>
    </source>
</evidence>
<dbReference type="SUPFAM" id="SSF51735">
    <property type="entry name" value="NAD(P)-binding Rossmann-fold domains"/>
    <property type="match status" value="1"/>
</dbReference>
<organism evidence="4 5">
    <name type="scientific">Elsinoe ampelina</name>
    <dbReference type="NCBI Taxonomy" id="302913"/>
    <lineage>
        <taxon>Eukaryota</taxon>
        <taxon>Fungi</taxon>
        <taxon>Dikarya</taxon>
        <taxon>Ascomycota</taxon>
        <taxon>Pezizomycotina</taxon>
        <taxon>Dothideomycetes</taxon>
        <taxon>Dothideomycetidae</taxon>
        <taxon>Myriangiales</taxon>
        <taxon>Elsinoaceae</taxon>
        <taxon>Elsinoe</taxon>
    </lineage>
</organism>
<sequence length="327" mass="35194">MPHFDKNTTAADVVAVYPSMLAGKTIVITGPSLNSLAAEAAYSFVTASPAPAEIILLGRSIARIQPVLDKLKQLNPSVSTSIVPLDLGSNASVRKAASEIQTKVSKVDVLVNSAGIMAPEKYSVSEDGIGLQFAACHTGHFLLTALLLPQLRASGDARVVTLTSMGYEVSPPLLDDYNFSNGSTYDPWMGYGQAKSANILFTTELARRAKAQKEPITALVLHPGIILSSGILQNTNMDSLGKAFQEMVQKAKDKGEEYVPEEPKTIEQGAATTVVAAMQPDLQEKSGAFLKDCVIFEESKQKPWIKDAKLAKDLWELSERLVGEQFL</sequence>
<evidence type="ECO:0000256" key="1">
    <source>
        <dbReference type="ARBA" id="ARBA00006484"/>
    </source>
</evidence>
<reference evidence="5" key="1">
    <citation type="journal article" date="2020" name="Stud. Mycol.">
        <title>101 Dothideomycetes genomes: A test case for predicting lifestyles and emergence of pathogens.</title>
        <authorList>
            <person name="Haridas S."/>
            <person name="Albert R."/>
            <person name="Binder M."/>
            <person name="Bloem J."/>
            <person name="LaButti K."/>
            <person name="Salamov A."/>
            <person name="Andreopoulos B."/>
            <person name="Baker S."/>
            <person name="Barry K."/>
            <person name="Bills G."/>
            <person name="Bluhm B."/>
            <person name="Cannon C."/>
            <person name="Castanera R."/>
            <person name="Culley D."/>
            <person name="Daum C."/>
            <person name="Ezra D."/>
            <person name="Gonzalez J."/>
            <person name="Henrissat B."/>
            <person name="Kuo A."/>
            <person name="Liang C."/>
            <person name="Lipzen A."/>
            <person name="Lutzoni F."/>
            <person name="Magnuson J."/>
            <person name="Mondo S."/>
            <person name="Nolan M."/>
            <person name="Ohm R."/>
            <person name="Pangilinan J."/>
            <person name="Park H.-J."/>
            <person name="Ramirez L."/>
            <person name="Alfaro M."/>
            <person name="Sun H."/>
            <person name="Tritt A."/>
            <person name="Yoshinaga Y."/>
            <person name="Zwiers L.-H."/>
            <person name="Turgeon B."/>
            <person name="Goodwin S."/>
            <person name="Spatafora J."/>
            <person name="Crous P."/>
            <person name="Grigoriev I."/>
        </authorList>
    </citation>
    <scope>NUCLEOTIDE SEQUENCE [LARGE SCALE GENOMIC DNA]</scope>
    <source>
        <strain evidence="5">CECT 20119</strain>
    </source>
</reference>
<dbReference type="AlphaFoldDB" id="A0A6A6GC34"/>
<keyword evidence="2" id="KW-0560">Oxidoreductase</keyword>
<dbReference type="EMBL" id="ML992506">
    <property type="protein sequence ID" value="KAF2223281.1"/>
    <property type="molecule type" value="Genomic_DNA"/>
</dbReference>